<dbReference type="PANTHER" id="PTHR10039:SF5">
    <property type="entry name" value="NACHT DOMAIN-CONTAINING PROTEIN"/>
    <property type="match status" value="1"/>
</dbReference>
<protein>
    <submittedName>
        <fullName evidence="1">Similar to Vegetative incompatibility protein HET-E-1 acc. no. Q00808</fullName>
    </submittedName>
</protein>
<evidence type="ECO:0000313" key="2">
    <source>
        <dbReference type="Proteomes" id="UP000018144"/>
    </source>
</evidence>
<dbReference type="OrthoDB" id="7464126at2759"/>
<dbReference type="OMA" id="KRIIHCC"/>
<evidence type="ECO:0000313" key="1">
    <source>
        <dbReference type="EMBL" id="CCX34372.1"/>
    </source>
</evidence>
<dbReference type="PANTHER" id="PTHR10039">
    <property type="entry name" value="AMELOGENIN"/>
    <property type="match status" value="1"/>
</dbReference>
<keyword evidence="2" id="KW-1185">Reference proteome</keyword>
<organism evidence="1 2">
    <name type="scientific">Pyronema omphalodes (strain CBS 100304)</name>
    <name type="common">Pyronema confluens</name>
    <dbReference type="NCBI Taxonomy" id="1076935"/>
    <lineage>
        <taxon>Eukaryota</taxon>
        <taxon>Fungi</taxon>
        <taxon>Dikarya</taxon>
        <taxon>Ascomycota</taxon>
        <taxon>Pezizomycotina</taxon>
        <taxon>Pezizomycetes</taxon>
        <taxon>Pezizales</taxon>
        <taxon>Pyronemataceae</taxon>
        <taxon>Pyronema</taxon>
    </lineage>
</organism>
<proteinExistence type="predicted"/>
<dbReference type="EMBL" id="HF936526">
    <property type="protein sequence ID" value="CCX34372.1"/>
    <property type="molecule type" value="Genomic_DNA"/>
</dbReference>
<gene>
    <name evidence="1" type="ORF">PCON_03584</name>
</gene>
<dbReference type="Proteomes" id="UP000018144">
    <property type="component" value="Unassembled WGS sequence"/>
</dbReference>
<sequence>MQDENRFSIDSYTRCFLKDDLMFSDDLLQAATDYILETAQGVSLWVSVVKAELQRLFEDIRYSKNEVMDALKGLPKELKGLYDKILKRLSEARNQDTAKIFFIVLAANRLFSVDELQHSLAVSTDVEEEDKFTPSVKFLTDQLIEGIEKRIIHCCGNLIEVKKNPRWR</sequence>
<dbReference type="AlphaFoldDB" id="U4LV90"/>
<dbReference type="STRING" id="1076935.U4LV90"/>
<name>U4LV90_PYROM</name>
<accession>U4LV90</accession>
<reference evidence="1 2" key="1">
    <citation type="journal article" date="2013" name="PLoS Genet.">
        <title>The genome and development-dependent transcriptomes of Pyronema confluens: a window into fungal evolution.</title>
        <authorList>
            <person name="Traeger S."/>
            <person name="Altegoer F."/>
            <person name="Freitag M."/>
            <person name="Gabaldon T."/>
            <person name="Kempken F."/>
            <person name="Kumar A."/>
            <person name="Marcet-Houben M."/>
            <person name="Poggeler S."/>
            <person name="Stajich J.E."/>
            <person name="Nowrousian M."/>
        </authorList>
    </citation>
    <scope>NUCLEOTIDE SEQUENCE [LARGE SCALE GENOMIC DNA]</scope>
    <source>
        <strain evidence="2">CBS 100304</strain>
        <tissue evidence="1">Vegetative mycelium</tissue>
    </source>
</reference>